<organism evidence="1 2">
    <name type="scientific">Paenibacillus vulneris</name>
    <dbReference type="NCBI Taxonomy" id="1133364"/>
    <lineage>
        <taxon>Bacteria</taxon>
        <taxon>Bacillati</taxon>
        <taxon>Bacillota</taxon>
        <taxon>Bacilli</taxon>
        <taxon>Bacillales</taxon>
        <taxon>Paenibacillaceae</taxon>
        <taxon>Paenibacillus</taxon>
    </lineage>
</organism>
<gene>
    <name evidence="1" type="ORF">ACFQ4B_02000</name>
</gene>
<protein>
    <submittedName>
        <fullName evidence="1">Uncharacterized protein</fullName>
    </submittedName>
</protein>
<evidence type="ECO:0000313" key="1">
    <source>
        <dbReference type="EMBL" id="MFD1218879.1"/>
    </source>
</evidence>
<name>A0ABW3UE81_9BACL</name>
<comment type="caution">
    <text evidence="1">The sequence shown here is derived from an EMBL/GenBank/DDBJ whole genome shotgun (WGS) entry which is preliminary data.</text>
</comment>
<evidence type="ECO:0000313" key="2">
    <source>
        <dbReference type="Proteomes" id="UP001597180"/>
    </source>
</evidence>
<dbReference type="EMBL" id="JBHTLU010000007">
    <property type="protein sequence ID" value="MFD1218879.1"/>
    <property type="molecule type" value="Genomic_DNA"/>
</dbReference>
<sequence>MRALLYIFIFIRSEPENPVHKEIISIILDWLHKDIKFDFRTIRTLVARLNKIRNDACRNRVIAELNSFWVKTGNFNMNRVQISVEPIIYILEEIYKKLELQEFDKVRIMASSVHNYPSFILGTHYCNSEEFWKIHINYYNRVFDEGFMSEWESLFLVEYPKMVHEKRN</sequence>
<keyword evidence="2" id="KW-1185">Reference proteome</keyword>
<dbReference type="RefSeq" id="WP_345591164.1">
    <property type="nucleotide sequence ID" value="NZ_BAABJG010000027.1"/>
</dbReference>
<reference evidence="2" key="1">
    <citation type="journal article" date="2019" name="Int. J. Syst. Evol. Microbiol.">
        <title>The Global Catalogue of Microorganisms (GCM) 10K type strain sequencing project: providing services to taxonomists for standard genome sequencing and annotation.</title>
        <authorList>
            <consortium name="The Broad Institute Genomics Platform"/>
            <consortium name="The Broad Institute Genome Sequencing Center for Infectious Disease"/>
            <person name="Wu L."/>
            <person name="Ma J."/>
        </authorList>
    </citation>
    <scope>NUCLEOTIDE SEQUENCE [LARGE SCALE GENOMIC DNA]</scope>
    <source>
        <strain evidence="2">CCUG 53270</strain>
    </source>
</reference>
<dbReference type="Proteomes" id="UP001597180">
    <property type="component" value="Unassembled WGS sequence"/>
</dbReference>
<proteinExistence type="predicted"/>
<accession>A0ABW3UE81</accession>